<accession>A0A384WK03</accession>
<dbReference type="Proteomes" id="UP000257560">
    <property type="component" value="Segment"/>
</dbReference>
<gene>
    <name evidence="1" type="ORF">KF5_085</name>
</gene>
<name>A0A384WK03_9CAUD</name>
<dbReference type="EMBL" id="MF754115">
    <property type="protein sequence ID" value="ATI19395.1"/>
    <property type="molecule type" value="Genomic_DNA"/>
</dbReference>
<evidence type="ECO:0000313" key="1">
    <source>
        <dbReference type="EMBL" id="ATI19395.1"/>
    </source>
</evidence>
<proteinExistence type="predicted"/>
<sequence length="153" mass="16898">MLLAKNLQRAPYLKTLGDTLFAHCVQDLPFTALDTAPAFTLTITKGGDLATAHTLAIRDVGEVHDIARHFKTGAKRLHGIQIFNDPLAIFEQHGGHTWTGKAIYNAFIANSSTLGKKWIKQASAYDIMKTVNTVNDRAFSVWVEELCAKVEEC</sequence>
<evidence type="ECO:0000313" key="2">
    <source>
        <dbReference type="Proteomes" id="UP000257560"/>
    </source>
</evidence>
<protein>
    <submittedName>
        <fullName evidence="1">Uncharacterized protein</fullName>
    </submittedName>
</protein>
<organism evidence="1 2">
    <name type="scientific">Vibrio phage vB_VpaS_KF5</name>
    <dbReference type="NCBI Taxonomy" id="2041476"/>
    <lineage>
        <taxon>Viruses</taxon>
        <taxon>Duplodnaviria</taxon>
        <taxon>Heunggongvirae</taxon>
        <taxon>Uroviricota</taxon>
        <taxon>Caudoviricetes</taxon>
        <taxon>Mardecavirus</taxon>
        <taxon>Mardecavirus SSP002</taxon>
    </lineage>
</organism>
<reference evidence="1 2" key="1">
    <citation type="submission" date="2017-08" db="EMBL/GenBank/DDBJ databases">
        <title>Complete genome sequence of bacteriophage vB_VpaS_KF5.</title>
        <authorList>
            <person name="Yu J."/>
            <person name="Kwak S.-J."/>
            <person name="Lim J.-A."/>
            <person name="Chang H.-J."/>
        </authorList>
    </citation>
    <scope>NUCLEOTIDE SEQUENCE [LARGE SCALE GENOMIC DNA]</scope>
</reference>